<organism evidence="7 8">
    <name type="scientific">Candidatus Kuenenbacteria bacterium CG22_combo_CG10-13_8_21_14_all_39_9</name>
    <dbReference type="NCBI Taxonomy" id="1974621"/>
    <lineage>
        <taxon>Bacteria</taxon>
        <taxon>Candidatus Kueneniibacteriota</taxon>
    </lineage>
</organism>
<feature type="transmembrane region" description="Helical" evidence="5">
    <location>
        <begin position="82"/>
        <end position="102"/>
    </location>
</feature>
<feature type="transmembrane region" description="Helical" evidence="5">
    <location>
        <begin position="141"/>
        <end position="159"/>
    </location>
</feature>
<dbReference type="PANTHER" id="PTHR37422:SF13">
    <property type="entry name" value="LIPOPOLYSACCHARIDE BIOSYNTHESIS PROTEIN PA4999-RELATED"/>
    <property type="match status" value="1"/>
</dbReference>
<keyword evidence="4 5" id="KW-0472">Membrane</keyword>
<proteinExistence type="predicted"/>
<reference evidence="7 8" key="1">
    <citation type="submission" date="2017-09" db="EMBL/GenBank/DDBJ databases">
        <title>Depth-based differentiation of microbial function through sediment-hosted aquifers and enrichment of novel symbionts in the deep terrestrial subsurface.</title>
        <authorList>
            <person name="Probst A.J."/>
            <person name="Ladd B."/>
            <person name="Jarett J.K."/>
            <person name="Geller-Mcgrath D.E."/>
            <person name="Sieber C.M."/>
            <person name="Emerson J.B."/>
            <person name="Anantharaman K."/>
            <person name="Thomas B.C."/>
            <person name="Malmstrom R."/>
            <person name="Stieglmeier M."/>
            <person name="Klingl A."/>
            <person name="Woyke T."/>
            <person name="Ryan C.M."/>
            <person name="Banfield J.F."/>
        </authorList>
    </citation>
    <scope>NUCLEOTIDE SEQUENCE [LARGE SCALE GENOMIC DNA]</scope>
    <source>
        <strain evidence="7">CG22_combo_CG10-13_8_21_14_all_39_9</strain>
    </source>
</reference>
<keyword evidence="2 5" id="KW-0812">Transmembrane</keyword>
<feature type="transmembrane region" description="Helical" evidence="5">
    <location>
        <begin position="21"/>
        <end position="50"/>
    </location>
</feature>
<evidence type="ECO:0000256" key="4">
    <source>
        <dbReference type="ARBA" id="ARBA00023136"/>
    </source>
</evidence>
<evidence type="ECO:0000313" key="7">
    <source>
        <dbReference type="EMBL" id="PIP76036.1"/>
    </source>
</evidence>
<evidence type="ECO:0000256" key="1">
    <source>
        <dbReference type="ARBA" id="ARBA00004141"/>
    </source>
</evidence>
<sequence length="459" mass="52803">MSSNKENLNEAKQKFIKLLALVVLLFLFLIIFNLASLYTIFAIIFLFISYLLLRNYIWLFLILALPALAFGQFINIPLTVNWVYEASLTEVLIITATLIFFIDKFINSKIGGIKINSLLFLLFIYFLLSIISFFHIIDFRLYIFGLKLIAFSFLVYFLTLNLIDNKNKIKVFLYSLAATVLILASQLFIKFYQMGWSTKFFFERNFITIPLGPIATAAAILVLILPIILSFYFYLDNANKAKPFLFFIFLIGCLALFLTLGKAAIFSLALGLFYLFIKLKNKRVIFILALMAFMILSFIFFNSFFTGLCERLSNTFIDTNSKFRILEYQTGWKLISDNFWLGVGPGQQLYYFKKMLNFETAQLINNFFLQSWIDLGLTGLALIFFMLIKIIKQVVGLAGKISGNNLYIYYGFIAALLVSLVNGLAEVTFFALSYGIIFWAIIGVLHNLDKYEKIISHNN</sequence>
<dbReference type="InterPro" id="IPR051533">
    <property type="entry name" value="WaaL-like"/>
</dbReference>
<evidence type="ECO:0000256" key="5">
    <source>
        <dbReference type="SAM" id="Phobius"/>
    </source>
</evidence>
<feature type="transmembrane region" description="Helical" evidence="5">
    <location>
        <begin position="244"/>
        <end position="277"/>
    </location>
</feature>
<protein>
    <recommendedName>
        <fullName evidence="6">O-antigen ligase-related domain-containing protein</fullName>
    </recommendedName>
</protein>
<dbReference type="Proteomes" id="UP000230159">
    <property type="component" value="Unassembled WGS sequence"/>
</dbReference>
<feature type="transmembrane region" description="Helical" evidence="5">
    <location>
        <begin position="171"/>
        <end position="189"/>
    </location>
</feature>
<evidence type="ECO:0000259" key="6">
    <source>
        <dbReference type="Pfam" id="PF04932"/>
    </source>
</evidence>
<dbReference type="Pfam" id="PF04932">
    <property type="entry name" value="Wzy_C"/>
    <property type="match status" value="1"/>
</dbReference>
<feature type="transmembrane region" description="Helical" evidence="5">
    <location>
        <begin position="367"/>
        <end position="387"/>
    </location>
</feature>
<evidence type="ECO:0000256" key="2">
    <source>
        <dbReference type="ARBA" id="ARBA00022692"/>
    </source>
</evidence>
<feature type="transmembrane region" description="Helical" evidence="5">
    <location>
        <begin position="210"/>
        <end position="232"/>
    </location>
</feature>
<evidence type="ECO:0000256" key="3">
    <source>
        <dbReference type="ARBA" id="ARBA00022989"/>
    </source>
</evidence>
<accession>A0A2H0D1L2</accession>
<feature type="transmembrane region" description="Helical" evidence="5">
    <location>
        <begin position="431"/>
        <end position="448"/>
    </location>
</feature>
<dbReference type="AlphaFoldDB" id="A0A2H0D1L2"/>
<feature type="transmembrane region" description="Helical" evidence="5">
    <location>
        <begin position="114"/>
        <end position="134"/>
    </location>
</feature>
<feature type="transmembrane region" description="Helical" evidence="5">
    <location>
        <begin position="407"/>
        <end position="425"/>
    </location>
</feature>
<comment type="subcellular location">
    <subcellularLocation>
        <location evidence="1">Membrane</location>
        <topology evidence="1">Multi-pass membrane protein</topology>
    </subcellularLocation>
</comment>
<dbReference type="PANTHER" id="PTHR37422">
    <property type="entry name" value="TEICHURONIC ACID BIOSYNTHESIS PROTEIN TUAE"/>
    <property type="match status" value="1"/>
</dbReference>
<dbReference type="EMBL" id="PCTN01000014">
    <property type="protein sequence ID" value="PIP76036.1"/>
    <property type="molecule type" value="Genomic_DNA"/>
</dbReference>
<gene>
    <name evidence="7" type="ORF">COW86_00370</name>
</gene>
<name>A0A2H0D1L2_9BACT</name>
<dbReference type="InterPro" id="IPR007016">
    <property type="entry name" value="O-antigen_ligase-rel_domated"/>
</dbReference>
<evidence type="ECO:0000313" key="8">
    <source>
        <dbReference type="Proteomes" id="UP000230159"/>
    </source>
</evidence>
<feature type="transmembrane region" description="Helical" evidence="5">
    <location>
        <begin position="284"/>
        <end position="305"/>
    </location>
</feature>
<feature type="transmembrane region" description="Helical" evidence="5">
    <location>
        <begin position="56"/>
        <end position="75"/>
    </location>
</feature>
<keyword evidence="3 5" id="KW-1133">Transmembrane helix</keyword>
<dbReference type="GO" id="GO:0016020">
    <property type="term" value="C:membrane"/>
    <property type="evidence" value="ECO:0007669"/>
    <property type="project" value="UniProtKB-SubCell"/>
</dbReference>
<feature type="domain" description="O-antigen ligase-related" evidence="6">
    <location>
        <begin position="248"/>
        <end position="384"/>
    </location>
</feature>
<comment type="caution">
    <text evidence="7">The sequence shown here is derived from an EMBL/GenBank/DDBJ whole genome shotgun (WGS) entry which is preliminary data.</text>
</comment>